<evidence type="ECO:0000256" key="7">
    <source>
        <dbReference type="ARBA" id="ARBA00023136"/>
    </source>
</evidence>
<keyword evidence="7" id="KW-0472">Membrane</keyword>
<reference evidence="11" key="1">
    <citation type="submission" date="2022-11" db="EMBL/GenBank/DDBJ databases">
        <authorList>
            <person name="Hyden B.L."/>
            <person name="Feng K."/>
            <person name="Yates T."/>
            <person name="Jawdy S."/>
            <person name="Smart L.B."/>
            <person name="Muchero W."/>
        </authorList>
    </citation>
    <scope>NUCLEOTIDE SEQUENCE</scope>
    <source>
        <tissue evidence="11">Shoot tip</tissue>
    </source>
</reference>
<comment type="subcellular location">
    <subcellularLocation>
        <location evidence="1">Membrane</location>
        <topology evidence="1">Single-pass type I membrane protein</topology>
    </subcellularLocation>
</comment>
<dbReference type="Pfam" id="PF08263">
    <property type="entry name" value="LRRNT_2"/>
    <property type="match status" value="1"/>
</dbReference>
<keyword evidence="9" id="KW-0325">Glycoprotein</keyword>
<dbReference type="EMBL" id="JAPFFL010000001">
    <property type="protein sequence ID" value="KAJ6750419.1"/>
    <property type="molecule type" value="Genomic_DNA"/>
</dbReference>
<name>A0A9Q0ZXI5_SALVM</name>
<dbReference type="InterPro" id="IPR032675">
    <property type="entry name" value="LRR_dom_sf"/>
</dbReference>
<gene>
    <name evidence="11" type="ORF">OIU85_000998</name>
</gene>
<dbReference type="GO" id="GO:0016020">
    <property type="term" value="C:membrane"/>
    <property type="evidence" value="ECO:0007669"/>
    <property type="project" value="UniProtKB-SubCell"/>
</dbReference>
<evidence type="ECO:0000256" key="1">
    <source>
        <dbReference type="ARBA" id="ARBA00004479"/>
    </source>
</evidence>
<dbReference type="InterPro" id="IPR013210">
    <property type="entry name" value="LRR_N_plant-typ"/>
</dbReference>
<evidence type="ECO:0000313" key="12">
    <source>
        <dbReference type="Proteomes" id="UP001151529"/>
    </source>
</evidence>
<reference evidence="11" key="2">
    <citation type="journal article" date="2023" name="Int. J. Mol. Sci.">
        <title>De Novo Assembly and Annotation of 11 Diverse Shrub Willow (Salix) Genomes Reveals Novel Gene Organization in Sex-Linked Regions.</title>
        <authorList>
            <person name="Hyden B."/>
            <person name="Feng K."/>
            <person name="Yates T.B."/>
            <person name="Jawdy S."/>
            <person name="Cereghino C."/>
            <person name="Smart L.B."/>
            <person name="Muchero W."/>
        </authorList>
    </citation>
    <scope>NUCLEOTIDE SEQUENCE [LARGE SCALE GENOMIC DNA]</scope>
    <source>
        <tissue evidence="11">Shoot tip</tissue>
    </source>
</reference>
<comment type="caution">
    <text evidence="11">The sequence shown here is derived from an EMBL/GenBank/DDBJ whole genome shotgun (WGS) entry which is preliminary data.</text>
</comment>
<evidence type="ECO:0000259" key="10">
    <source>
        <dbReference type="Pfam" id="PF08263"/>
    </source>
</evidence>
<proteinExistence type="predicted"/>
<dbReference type="SUPFAM" id="SSF52058">
    <property type="entry name" value="L domain-like"/>
    <property type="match status" value="1"/>
</dbReference>
<evidence type="ECO:0000256" key="5">
    <source>
        <dbReference type="ARBA" id="ARBA00022737"/>
    </source>
</evidence>
<evidence type="ECO:0000256" key="2">
    <source>
        <dbReference type="ARBA" id="ARBA00022614"/>
    </source>
</evidence>
<evidence type="ECO:0000256" key="9">
    <source>
        <dbReference type="ARBA" id="ARBA00023180"/>
    </source>
</evidence>
<keyword evidence="4" id="KW-0732">Signal</keyword>
<evidence type="ECO:0000256" key="6">
    <source>
        <dbReference type="ARBA" id="ARBA00022989"/>
    </source>
</evidence>
<evidence type="ECO:0000256" key="4">
    <source>
        <dbReference type="ARBA" id="ARBA00022729"/>
    </source>
</evidence>
<dbReference type="Gene3D" id="3.80.10.10">
    <property type="entry name" value="Ribonuclease Inhibitor"/>
    <property type="match status" value="1"/>
</dbReference>
<evidence type="ECO:0000256" key="8">
    <source>
        <dbReference type="ARBA" id="ARBA00023170"/>
    </source>
</evidence>
<keyword evidence="5" id="KW-0677">Repeat</keyword>
<keyword evidence="12" id="KW-1185">Reference proteome</keyword>
<sequence>MHPLCHDEESHALLQFKQSLVINEFAFSDPSAYPNVVSWDGESRDCCSWDGVDCDRDSGHVIGLDLSSSFLYGSIDSNSTLFPLVHLRRLNLAANNFKNSEIRNLPRLFDLNLSFSGFSGQIPAEILE</sequence>
<keyword evidence="8" id="KW-0675">Receptor</keyword>
<dbReference type="AlphaFoldDB" id="A0A9Q0ZXI5"/>
<organism evidence="11 12">
    <name type="scientific">Salix viminalis</name>
    <name type="common">Common osier</name>
    <name type="synonym">Basket willow</name>
    <dbReference type="NCBI Taxonomy" id="40686"/>
    <lineage>
        <taxon>Eukaryota</taxon>
        <taxon>Viridiplantae</taxon>
        <taxon>Streptophyta</taxon>
        <taxon>Embryophyta</taxon>
        <taxon>Tracheophyta</taxon>
        <taxon>Spermatophyta</taxon>
        <taxon>Magnoliopsida</taxon>
        <taxon>eudicotyledons</taxon>
        <taxon>Gunneridae</taxon>
        <taxon>Pentapetalae</taxon>
        <taxon>rosids</taxon>
        <taxon>fabids</taxon>
        <taxon>Malpighiales</taxon>
        <taxon>Salicaceae</taxon>
        <taxon>Saliceae</taxon>
        <taxon>Salix</taxon>
    </lineage>
</organism>
<accession>A0A9Q0ZXI5</accession>
<feature type="domain" description="Leucine-rich repeat-containing N-terminal plant-type" evidence="10">
    <location>
        <begin position="6"/>
        <end position="55"/>
    </location>
</feature>
<dbReference type="OrthoDB" id="852158at2759"/>
<dbReference type="InterPro" id="IPR046956">
    <property type="entry name" value="RLP23-like"/>
</dbReference>
<evidence type="ECO:0000313" key="11">
    <source>
        <dbReference type="EMBL" id="KAJ6750419.1"/>
    </source>
</evidence>
<dbReference type="PANTHER" id="PTHR48061">
    <property type="entry name" value="LEUCINE-RICH REPEAT RECEPTOR PROTEIN KINASE EMS1-LIKE-RELATED"/>
    <property type="match status" value="1"/>
</dbReference>
<keyword evidence="6" id="KW-1133">Transmembrane helix</keyword>
<protein>
    <recommendedName>
        <fullName evidence="10">Leucine-rich repeat-containing N-terminal plant-type domain-containing protein</fullName>
    </recommendedName>
</protein>
<keyword evidence="3" id="KW-0812">Transmembrane</keyword>
<evidence type="ECO:0000256" key="3">
    <source>
        <dbReference type="ARBA" id="ARBA00022692"/>
    </source>
</evidence>
<dbReference type="PANTHER" id="PTHR48061:SF12">
    <property type="entry name" value="DISEASE RESISTANCE LIKE PROTEIN"/>
    <property type="match status" value="1"/>
</dbReference>
<keyword evidence="2" id="KW-0433">Leucine-rich repeat</keyword>
<dbReference type="Proteomes" id="UP001151529">
    <property type="component" value="Chromosome 16"/>
</dbReference>